<evidence type="ECO:0000256" key="1">
    <source>
        <dbReference type="SAM" id="Phobius"/>
    </source>
</evidence>
<proteinExistence type="predicted"/>
<dbReference type="RefSeq" id="WP_172763322.1">
    <property type="nucleotide sequence ID" value="NZ_CP142433.1"/>
</dbReference>
<dbReference type="EMBL" id="CP142433">
    <property type="protein sequence ID" value="XBC45463.1"/>
    <property type="molecule type" value="Genomic_DNA"/>
</dbReference>
<keyword evidence="1" id="KW-0472">Membrane</keyword>
<evidence type="ECO:0000313" key="2">
    <source>
        <dbReference type="EMBL" id="XBC45463.1"/>
    </source>
</evidence>
<feature type="transmembrane region" description="Helical" evidence="1">
    <location>
        <begin position="16"/>
        <end position="36"/>
    </location>
</feature>
<keyword evidence="1" id="KW-1133">Transmembrane helix</keyword>
<sequence>MKLIKEIIAFVEKLSFVQLIIFLFVAVFLLTLVVNFSSDLYTTLFR</sequence>
<dbReference type="AlphaFoldDB" id="A0AB74TM89"/>
<name>A0AB74TM89_9LACT</name>
<keyword evidence="1" id="KW-0812">Transmembrane</keyword>
<accession>A0AB74TM89</accession>
<gene>
    <name evidence="2" type="ORF">VUQ08_06120</name>
</gene>
<protein>
    <submittedName>
        <fullName evidence="2">Uncharacterized protein</fullName>
    </submittedName>
</protein>
<reference evidence="2" key="1">
    <citation type="submission" date="2023-12" db="EMBL/GenBank/DDBJ databases">
        <title>Dolosigranulum savutii sp. nov. isolated from human upper respiratory samples collected in Botswana.</title>
        <authorList>
            <person name="Kelly M.S."/>
        </authorList>
    </citation>
    <scope>NUCLEOTIDE SEQUENCE</scope>
    <source>
        <strain evidence="2">MSK433</strain>
    </source>
</reference>
<organism evidence="2">
    <name type="scientific">Dolosigranulum savutiense</name>
    <dbReference type="NCBI Taxonomy" id="3110288"/>
    <lineage>
        <taxon>Bacteria</taxon>
        <taxon>Bacillati</taxon>
        <taxon>Bacillota</taxon>
        <taxon>Bacilli</taxon>
        <taxon>Lactobacillales</taxon>
        <taxon>Carnobacteriaceae</taxon>
        <taxon>Dolosigranulum</taxon>
    </lineage>
</organism>